<evidence type="ECO:0000256" key="1">
    <source>
        <dbReference type="ARBA" id="ARBA00004141"/>
    </source>
</evidence>
<dbReference type="GO" id="GO:0020037">
    <property type="term" value="F:heme binding"/>
    <property type="evidence" value="ECO:0007669"/>
    <property type="project" value="UniProtKB-UniRule"/>
</dbReference>
<evidence type="ECO:0000256" key="9">
    <source>
        <dbReference type="ARBA" id="ARBA00023002"/>
    </source>
</evidence>
<name>A0A5N5WL43_9EURO</name>
<protein>
    <submittedName>
        <fullName evidence="16">Cytochrome b5-like heme/steroid binding domain-containing protein</fullName>
    </submittedName>
</protein>
<evidence type="ECO:0000256" key="14">
    <source>
        <dbReference type="RuleBase" id="RU362121"/>
    </source>
</evidence>
<keyword evidence="8" id="KW-1133">Transmembrane helix</keyword>
<dbReference type="GO" id="GO:0006636">
    <property type="term" value="P:unsaturated fatty acid biosynthetic process"/>
    <property type="evidence" value="ECO:0007669"/>
    <property type="project" value="TreeGrafter"/>
</dbReference>
<evidence type="ECO:0000256" key="11">
    <source>
        <dbReference type="ARBA" id="ARBA00023098"/>
    </source>
</evidence>
<evidence type="ECO:0000313" key="16">
    <source>
        <dbReference type="EMBL" id="KAB8068407.1"/>
    </source>
</evidence>
<comment type="similarity">
    <text evidence="14">Belongs to the cytochrome b5 family.</text>
</comment>
<keyword evidence="6 14" id="KW-0479">Metal-binding</keyword>
<dbReference type="InterPro" id="IPR015876">
    <property type="entry name" value="Acyl-CoA_DS"/>
</dbReference>
<evidence type="ECO:0000256" key="4">
    <source>
        <dbReference type="ARBA" id="ARBA00022617"/>
    </source>
</evidence>
<dbReference type="CDD" id="cd03505">
    <property type="entry name" value="Delta9-FADS-like"/>
    <property type="match status" value="1"/>
</dbReference>
<dbReference type="Proteomes" id="UP000326565">
    <property type="component" value="Unassembled WGS sequence"/>
</dbReference>
<evidence type="ECO:0000256" key="2">
    <source>
        <dbReference type="ARBA" id="ARBA00009295"/>
    </source>
</evidence>
<dbReference type="InterPro" id="IPR001199">
    <property type="entry name" value="Cyt_B5-like_heme/steroid-bd"/>
</dbReference>
<dbReference type="GO" id="GO:0005506">
    <property type="term" value="F:iron ion binding"/>
    <property type="evidence" value="ECO:0007669"/>
    <property type="project" value="TreeGrafter"/>
</dbReference>
<dbReference type="InterPro" id="IPR018506">
    <property type="entry name" value="Cyt_B5_heme-BS"/>
</dbReference>
<dbReference type="GO" id="GO:0004768">
    <property type="term" value="F:stearoyl-CoA 9-desaturase activity"/>
    <property type="evidence" value="ECO:0007669"/>
    <property type="project" value="TreeGrafter"/>
</dbReference>
<keyword evidence="12" id="KW-0472">Membrane</keyword>
<keyword evidence="11" id="KW-0443">Lipid metabolism</keyword>
<evidence type="ECO:0000256" key="8">
    <source>
        <dbReference type="ARBA" id="ARBA00022989"/>
    </source>
</evidence>
<evidence type="ECO:0000256" key="13">
    <source>
        <dbReference type="ARBA" id="ARBA00023160"/>
    </source>
</evidence>
<feature type="domain" description="Cytochrome b5 heme-binding" evidence="15">
    <location>
        <begin position="208"/>
        <end position="285"/>
    </location>
</feature>
<keyword evidence="9" id="KW-0560">Oxidoreductase</keyword>
<comment type="subcellular location">
    <subcellularLocation>
        <location evidence="1">Membrane</location>
        <topology evidence="1">Multi-pass membrane protein</topology>
    </subcellularLocation>
</comment>
<accession>A0A5N5WL43</accession>
<dbReference type="PANTHER" id="PTHR11351">
    <property type="entry name" value="ACYL-COA DESATURASE"/>
    <property type="match status" value="1"/>
</dbReference>
<dbReference type="AlphaFoldDB" id="A0A5N5WL43"/>
<evidence type="ECO:0000256" key="3">
    <source>
        <dbReference type="ARBA" id="ARBA00022516"/>
    </source>
</evidence>
<keyword evidence="17" id="KW-1185">Reference proteome</keyword>
<reference evidence="16 17" key="1">
    <citation type="submission" date="2019-04" db="EMBL/GenBank/DDBJ databases">
        <title>Friends and foes A comparative genomics study of 23 Aspergillus species from section Flavi.</title>
        <authorList>
            <consortium name="DOE Joint Genome Institute"/>
            <person name="Kjaerbolling I."/>
            <person name="Vesth T."/>
            <person name="Frisvad J.C."/>
            <person name="Nybo J.L."/>
            <person name="Theobald S."/>
            <person name="Kildgaard S."/>
            <person name="Isbrandt T."/>
            <person name="Kuo A."/>
            <person name="Sato A."/>
            <person name="Lyhne E.K."/>
            <person name="Kogle M.E."/>
            <person name="Wiebenga A."/>
            <person name="Kun R.S."/>
            <person name="Lubbers R.J."/>
            <person name="Makela M.R."/>
            <person name="Barry K."/>
            <person name="Chovatia M."/>
            <person name="Clum A."/>
            <person name="Daum C."/>
            <person name="Haridas S."/>
            <person name="He G."/>
            <person name="LaButti K."/>
            <person name="Lipzen A."/>
            <person name="Mondo S."/>
            <person name="Riley R."/>
            <person name="Salamov A."/>
            <person name="Simmons B.A."/>
            <person name="Magnuson J.K."/>
            <person name="Henrissat B."/>
            <person name="Mortensen U.H."/>
            <person name="Larsen T.O."/>
            <person name="Devries R.P."/>
            <person name="Grigoriev I.V."/>
            <person name="Machida M."/>
            <person name="Baker S.E."/>
            <person name="Andersen M.R."/>
        </authorList>
    </citation>
    <scope>NUCLEOTIDE SEQUENCE [LARGE SCALE GENOMIC DNA]</scope>
    <source>
        <strain evidence="16 17">CBS 151.66</strain>
    </source>
</reference>
<dbReference type="Gene3D" id="3.10.120.10">
    <property type="entry name" value="Cytochrome b5-like heme/steroid binding domain"/>
    <property type="match status" value="1"/>
</dbReference>
<dbReference type="OrthoDB" id="10260134at2759"/>
<evidence type="ECO:0000256" key="5">
    <source>
        <dbReference type="ARBA" id="ARBA00022692"/>
    </source>
</evidence>
<keyword evidence="3" id="KW-0444">Lipid biosynthesis</keyword>
<dbReference type="InterPro" id="IPR036400">
    <property type="entry name" value="Cyt_B5-like_heme/steroid_sf"/>
</dbReference>
<dbReference type="EMBL" id="ML732395">
    <property type="protein sequence ID" value="KAB8068407.1"/>
    <property type="molecule type" value="Genomic_DNA"/>
</dbReference>
<dbReference type="GO" id="GO:0005789">
    <property type="term" value="C:endoplasmic reticulum membrane"/>
    <property type="evidence" value="ECO:0007669"/>
    <property type="project" value="TreeGrafter"/>
</dbReference>
<evidence type="ECO:0000256" key="10">
    <source>
        <dbReference type="ARBA" id="ARBA00023004"/>
    </source>
</evidence>
<sequence length="295" mass="33797">MLVLIPLWAFIQSLWVPLVLKTLVCSAIYYVFSLASLTLECLLAALGAASLQGSIRFWVREHRLHHRYTDTELDPYSIKKGFLHAHILWVILRQPPNERRKRARINLSDIDNYPVATFCVNSLAHYLGHQPFDDRHTPRDHLLTAVITLGEGIHNFHHEFPSDYRNGTEWDLKRFRYNEIAKARLQQRLKQVEEEKRRLDWGLPLEELPIVDWDEFQGRVGKGQWLVVVEGVVHDLEGFLAEHPGGEAAISVMRGKDATSFNGGVYDHSRAARHLLATMRVAPLRGGGELELCTS</sequence>
<dbReference type="SUPFAM" id="SSF55856">
    <property type="entry name" value="Cytochrome b5-like heme/steroid binding domain"/>
    <property type="match status" value="1"/>
</dbReference>
<dbReference type="Pfam" id="PF00173">
    <property type="entry name" value="Cyt-b5"/>
    <property type="match status" value="1"/>
</dbReference>
<evidence type="ECO:0000256" key="6">
    <source>
        <dbReference type="ARBA" id="ARBA00022723"/>
    </source>
</evidence>
<dbReference type="SMART" id="SM01117">
    <property type="entry name" value="Cyt-b5"/>
    <property type="match status" value="1"/>
</dbReference>
<comment type="similarity">
    <text evidence="2">Belongs to the fatty acid desaturase type 1 family.</text>
</comment>
<keyword evidence="10 14" id="KW-0408">Iron</keyword>
<organism evidence="16 17">
    <name type="scientific">Aspergillus leporis</name>
    <dbReference type="NCBI Taxonomy" id="41062"/>
    <lineage>
        <taxon>Eukaryota</taxon>
        <taxon>Fungi</taxon>
        <taxon>Dikarya</taxon>
        <taxon>Ascomycota</taxon>
        <taxon>Pezizomycotina</taxon>
        <taxon>Eurotiomycetes</taxon>
        <taxon>Eurotiomycetidae</taxon>
        <taxon>Eurotiales</taxon>
        <taxon>Aspergillaceae</taxon>
        <taxon>Aspergillus</taxon>
        <taxon>Aspergillus subgen. Circumdati</taxon>
    </lineage>
</organism>
<evidence type="ECO:0000256" key="12">
    <source>
        <dbReference type="ARBA" id="ARBA00023136"/>
    </source>
</evidence>
<keyword evidence="5" id="KW-0812">Transmembrane</keyword>
<keyword evidence="4 14" id="KW-0349">Heme</keyword>
<evidence type="ECO:0000313" key="17">
    <source>
        <dbReference type="Proteomes" id="UP000326565"/>
    </source>
</evidence>
<dbReference type="PANTHER" id="PTHR11351:SF31">
    <property type="entry name" value="DESATURASE 1, ISOFORM A-RELATED"/>
    <property type="match status" value="1"/>
</dbReference>
<keyword evidence="13" id="KW-0275">Fatty acid biosynthesis</keyword>
<evidence type="ECO:0000259" key="15">
    <source>
        <dbReference type="PROSITE" id="PS50255"/>
    </source>
</evidence>
<dbReference type="PROSITE" id="PS00191">
    <property type="entry name" value="CYTOCHROME_B5_1"/>
    <property type="match status" value="1"/>
</dbReference>
<dbReference type="PROSITE" id="PS50255">
    <property type="entry name" value="CYTOCHROME_B5_2"/>
    <property type="match status" value="1"/>
</dbReference>
<gene>
    <name evidence="16" type="ORF">BDV29DRAFT_195697</name>
</gene>
<keyword evidence="7" id="KW-0276">Fatty acid metabolism</keyword>
<evidence type="ECO:0000256" key="7">
    <source>
        <dbReference type="ARBA" id="ARBA00022832"/>
    </source>
</evidence>
<proteinExistence type="inferred from homology"/>